<dbReference type="PANTHER" id="PTHR45138">
    <property type="entry name" value="REGULATORY COMPONENTS OF SENSORY TRANSDUCTION SYSTEM"/>
    <property type="match status" value="1"/>
</dbReference>
<keyword evidence="3" id="KW-1133">Transmembrane helix</keyword>
<dbReference type="EC" id="2.7.7.65" evidence="1"/>
<dbReference type="PANTHER" id="PTHR45138:SF9">
    <property type="entry name" value="DIGUANYLATE CYCLASE DGCM-RELATED"/>
    <property type="match status" value="1"/>
</dbReference>
<dbReference type="FunFam" id="3.30.70.270:FF:000001">
    <property type="entry name" value="Diguanylate cyclase domain protein"/>
    <property type="match status" value="1"/>
</dbReference>
<dbReference type="Pfam" id="PF00990">
    <property type="entry name" value="GGDEF"/>
    <property type="match status" value="1"/>
</dbReference>
<proteinExistence type="predicted"/>
<dbReference type="CDD" id="cd01949">
    <property type="entry name" value="GGDEF"/>
    <property type="match status" value="1"/>
</dbReference>
<evidence type="ECO:0000256" key="2">
    <source>
        <dbReference type="ARBA" id="ARBA00034247"/>
    </source>
</evidence>
<organism evidence="5 6">
    <name type="scientific">Desulfoferula mesophila</name>
    <dbReference type="NCBI Taxonomy" id="3058419"/>
    <lineage>
        <taxon>Bacteria</taxon>
        <taxon>Pseudomonadati</taxon>
        <taxon>Thermodesulfobacteriota</taxon>
        <taxon>Desulfarculia</taxon>
        <taxon>Desulfarculales</taxon>
        <taxon>Desulfarculaceae</taxon>
        <taxon>Desulfoferula</taxon>
    </lineage>
</organism>
<keyword evidence="3" id="KW-0472">Membrane</keyword>
<dbReference type="Pfam" id="PF07695">
    <property type="entry name" value="7TMR-DISM_7TM"/>
    <property type="match status" value="1"/>
</dbReference>
<keyword evidence="6" id="KW-1185">Reference proteome</keyword>
<dbReference type="SMART" id="SM00267">
    <property type="entry name" value="GGDEF"/>
    <property type="match status" value="1"/>
</dbReference>
<evidence type="ECO:0000256" key="3">
    <source>
        <dbReference type="SAM" id="Phobius"/>
    </source>
</evidence>
<dbReference type="GO" id="GO:0052621">
    <property type="term" value="F:diguanylate cyclase activity"/>
    <property type="evidence" value="ECO:0007669"/>
    <property type="project" value="UniProtKB-EC"/>
</dbReference>
<reference evidence="6" key="1">
    <citation type="journal article" date="2023" name="Arch. Microbiol.">
        <title>Desulfoferula mesophilus gen. nov. sp. nov., a mesophilic sulfate-reducing bacterium isolated from a brackish lake sediment.</title>
        <authorList>
            <person name="Watanabe T."/>
            <person name="Yabe T."/>
            <person name="Tsuji J.M."/>
            <person name="Fukui M."/>
        </authorList>
    </citation>
    <scope>NUCLEOTIDE SEQUENCE [LARGE SCALE GENOMIC DNA]</scope>
    <source>
        <strain evidence="6">12FAK</strain>
    </source>
</reference>
<dbReference type="InterPro" id="IPR050469">
    <property type="entry name" value="Diguanylate_Cyclase"/>
</dbReference>
<feature type="transmembrane region" description="Helical" evidence="3">
    <location>
        <begin position="162"/>
        <end position="183"/>
    </location>
</feature>
<feature type="transmembrane region" description="Helical" evidence="3">
    <location>
        <begin position="283"/>
        <end position="302"/>
    </location>
</feature>
<evidence type="ECO:0000256" key="1">
    <source>
        <dbReference type="ARBA" id="ARBA00012528"/>
    </source>
</evidence>
<keyword evidence="3" id="KW-0812">Transmembrane</keyword>
<feature type="transmembrane region" description="Helical" evidence="3">
    <location>
        <begin position="314"/>
        <end position="333"/>
    </location>
</feature>
<comment type="catalytic activity">
    <reaction evidence="2">
        <text>2 GTP = 3',3'-c-di-GMP + 2 diphosphate</text>
        <dbReference type="Rhea" id="RHEA:24898"/>
        <dbReference type="ChEBI" id="CHEBI:33019"/>
        <dbReference type="ChEBI" id="CHEBI:37565"/>
        <dbReference type="ChEBI" id="CHEBI:58805"/>
        <dbReference type="EC" id="2.7.7.65"/>
    </reaction>
</comment>
<feature type="transmembrane region" description="Helical" evidence="3">
    <location>
        <begin position="189"/>
        <end position="213"/>
    </location>
</feature>
<name>A0AAU9EDZ1_9BACT</name>
<dbReference type="InterPro" id="IPR011622">
    <property type="entry name" value="7TMR_DISM_rcpt_extracell_dom2"/>
</dbReference>
<feature type="transmembrane region" description="Helical" evidence="3">
    <location>
        <begin position="134"/>
        <end position="155"/>
    </location>
</feature>
<dbReference type="Gene3D" id="3.30.70.270">
    <property type="match status" value="1"/>
</dbReference>
<feature type="domain" description="GGDEF" evidence="4">
    <location>
        <begin position="387"/>
        <end position="520"/>
    </location>
</feature>
<dbReference type="InterPro" id="IPR011623">
    <property type="entry name" value="7TMR_DISM_rcpt_extracell_dom1"/>
</dbReference>
<dbReference type="InterPro" id="IPR000160">
    <property type="entry name" value="GGDEF_dom"/>
</dbReference>
<dbReference type="AlphaFoldDB" id="A0AAU9EDZ1"/>
<accession>A0AAU9EDZ1</accession>
<dbReference type="InterPro" id="IPR029787">
    <property type="entry name" value="Nucleotide_cyclase"/>
</dbReference>
<dbReference type="NCBIfam" id="TIGR00254">
    <property type="entry name" value="GGDEF"/>
    <property type="match status" value="1"/>
</dbReference>
<dbReference type="Pfam" id="PF07696">
    <property type="entry name" value="7TMR-DISMED2"/>
    <property type="match status" value="1"/>
</dbReference>
<dbReference type="Gene3D" id="2.60.40.2380">
    <property type="match status" value="1"/>
</dbReference>
<feature type="transmembrane region" description="Helical" evidence="3">
    <location>
        <begin position="257"/>
        <end position="276"/>
    </location>
</feature>
<dbReference type="Proteomes" id="UP001366166">
    <property type="component" value="Chromosome"/>
</dbReference>
<dbReference type="SUPFAM" id="SSF55073">
    <property type="entry name" value="Nucleotide cyclase"/>
    <property type="match status" value="1"/>
</dbReference>
<gene>
    <name evidence="5" type="ORF">FAK_24270</name>
</gene>
<evidence type="ECO:0000259" key="4">
    <source>
        <dbReference type="PROSITE" id="PS50887"/>
    </source>
</evidence>
<protein>
    <recommendedName>
        <fullName evidence="1">diguanylate cyclase</fullName>
        <ecNumber evidence="1">2.7.7.65</ecNumber>
    </recommendedName>
</protein>
<feature type="transmembrane region" description="Helical" evidence="3">
    <location>
        <begin position="225"/>
        <end position="251"/>
    </location>
</feature>
<sequence length="528" mass="58863">MGIAQASSAQTATAYRTLHANRMSFGFCRYPLWVRIPLEQAPATGKWVLEVSAPWMDRIDLYLPKPSGGWLRESTGLSQPLADNRQGVFALKAPADTPRAGYAYLRLQSLLSLNTELRIWNETDFEINNATDTFFYGLLYGIIGGMVLLNLMILITTRDQAYFWYVAYLISILFHQTCLQGQILFLPTFVWHLAPAISLTLASMVLFFGAGFCRSFLNLRKNAPFAGYLVNGFQVIALILLGMSLGGMIWWGTWLAHSLALLGPIIGIYAGIVVLYRGFRPARFYLAAWIVLLLGSMAWGAWSMGVEFLVPLPRSLLTIAATLESVLLSIALADRVALMQRERKALAQRERRYRQLSTVDELTGLYNARYFKSKMASEINHAHTMGQPLGLVILDVDDFKRFNDSFGHAEGDRVLAELGRLMRDSVRPLDSPCRYGGDEFAILLPGADSLEVSKICQRIRHALAQCLFLPEGDSREMVTASLGTAQLHQDDDAESLLKRADAALYQAKHRGKNQIVESQAPETEALPA</sequence>
<dbReference type="PROSITE" id="PS50887">
    <property type="entry name" value="GGDEF"/>
    <property type="match status" value="1"/>
</dbReference>
<dbReference type="EMBL" id="AP028679">
    <property type="protein sequence ID" value="BEQ15361.1"/>
    <property type="molecule type" value="Genomic_DNA"/>
</dbReference>
<evidence type="ECO:0000313" key="6">
    <source>
        <dbReference type="Proteomes" id="UP001366166"/>
    </source>
</evidence>
<dbReference type="InterPro" id="IPR043128">
    <property type="entry name" value="Rev_trsase/Diguanyl_cyclase"/>
</dbReference>
<evidence type="ECO:0000313" key="5">
    <source>
        <dbReference type="EMBL" id="BEQ15361.1"/>
    </source>
</evidence>
<dbReference type="KEGG" id="dmp:FAK_24270"/>